<reference evidence="1" key="3">
    <citation type="submission" date="2025-09" db="UniProtKB">
        <authorList>
            <consortium name="Ensembl"/>
        </authorList>
    </citation>
    <scope>IDENTIFICATION</scope>
    <source>
        <strain evidence="1">Hereford</strain>
    </source>
</reference>
<dbReference type="GeneTree" id="ENSGT00390000017253"/>
<accession>A0ABI0NZZ4</accession>
<name>A0ABI0NZZ4_BOVIN</name>
<dbReference type="Ensembl" id="ENSBTAT00000150169.1">
    <property type="protein sequence ID" value="ENSBTAP00000104476.1"/>
    <property type="gene ID" value="ENSBTAG00000005075.8"/>
</dbReference>
<evidence type="ECO:0000313" key="1">
    <source>
        <dbReference type="Ensembl" id="ENSBTAP00000104476.1"/>
    </source>
</evidence>
<reference evidence="1" key="1">
    <citation type="submission" date="2018-03" db="EMBL/GenBank/DDBJ databases">
        <title>ARS-UCD1.2.</title>
        <authorList>
            <person name="Rosen B.D."/>
            <person name="Bickhart D.M."/>
            <person name="Koren S."/>
            <person name="Schnabel R.D."/>
            <person name="Hall R."/>
            <person name="Zimin A."/>
            <person name="Dreischer C."/>
            <person name="Schultheiss S."/>
            <person name="Schroeder S.G."/>
            <person name="Elsik C.G."/>
            <person name="Couldrey C."/>
            <person name="Liu G.E."/>
            <person name="Van Tassell C.P."/>
            <person name="Phillippy A.M."/>
            <person name="Smith T.P.L."/>
            <person name="Medrano J.F."/>
        </authorList>
    </citation>
    <scope>NUCLEOTIDE SEQUENCE [LARGE SCALE GENOMIC DNA]</scope>
    <source>
        <strain evidence="1">Hereford</strain>
    </source>
</reference>
<protein>
    <submittedName>
        <fullName evidence="1">Mitochondrial ribosomal protein L49</fullName>
    </submittedName>
</protein>
<reference evidence="1" key="2">
    <citation type="submission" date="2025-08" db="UniProtKB">
        <authorList>
            <consortium name="Ensembl"/>
        </authorList>
    </citation>
    <scope>IDENTIFICATION</scope>
    <source>
        <strain evidence="1">Hereford</strain>
    </source>
</reference>
<gene>
    <name evidence="1" type="primary">MRPL49</name>
</gene>
<evidence type="ECO:0000313" key="2">
    <source>
        <dbReference type="Proteomes" id="UP000009136"/>
    </source>
</evidence>
<dbReference type="Proteomes" id="UP000009136">
    <property type="component" value="Chromosome 29"/>
</dbReference>
<proteinExistence type="predicted"/>
<keyword evidence="2" id="KW-1185">Reference proteome</keyword>
<sequence>MAAATFRFVLRGWRTGVPPGCGLRRLTPHPTCPTSCGALGCTTSQSTGTSRMETVR</sequence>
<organism evidence="1 2">
    <name type="scientific">Bos taurus</name>
    <name type="common">Bovine</name>
    <dbReference type="NCBI Taxonomy" id="9913"/>
    <lineage>
        <taxon>Eukaryota</taxon>
        <taxon>Metazoa</taxon>
        <taxon>Chordata</taxon>
        <taxon>Craniata</taxon>
        <taxon>Vertebrata</taxon>
        <taxon>Euteleostomi</taxon>
        <taxon>Mammalia</taxon>
        <taxon>Eutheria</taxon>
        <taxon>Laurasiatheria</taxon>
        <taxon>Artiodactyla</taxon>
        <taxon>Ruminantia</taxon>
        <taxon>Pecora</taxon>
        <taxon>Bovidae</taxon>
        <taxon>Bovinae</taxon>
        <taxon>Bos</taxon>
    </lineage>
</organism>